<dbReference type="RefSeq" id="WP_094481495.1">
    <property type="nucleotide sequence ID" value="NZ_JACKSC010000369.1"/>
</dbReference>
<evidence type="ECO:0000313" key="1">
    <source>
        <dbReference type="EMBL" id="OYN78232.1"/>
    </source>
</evidence>
<dbReference type="Proteomes" id="UP000216063">
    <property type="component" value="Unassembled WGS sequence"/>
</dbReference>
<comment type="caution">
    <text evidence="1">The sequence shown here is derived from an EMBL/GenBank/DDBJ whole genome shotgun (WGS) entry which is preliminary data.</text>
</comment>
<name>A0A255DMM9_9MYCO</name>
<dbReference type="EMBL" id="NOZR01000013">
    <property type="protein sequence ID" value="OYN78232.1"/>
    <property type="molecule type" value="Genomic_DNA"/>
</dbReference>
<dbReference type="NCBIfam" id="TIGR00026">
    <property type="entry name" value="hi_GC_TIGR00026"/>
    <property type="match status" value="1"/>
</dbReference>
<dbReference type="Pfam" id="PF04075">
    <property type="entry name" value="F420H2_quin_red"/>
    <property type="match status" value="1"/>
</dbReference>
<evidence type="ECO:0000313" key="2">
    <source>
        <dbReference type="Proteomes" id="UP000216063"/>
    </source>
</evidence>
<dbReference type="OrthoDB" id="3169239at2"/>
<organism evidence="1 2">
    <name type="scientific">Mycolicibacterium sphagni</name>
    <dbReference type="NCBI Taxonomy" id="1786"/>
    <lineage>
        <taxon>Bacteria</taxon>
        <taxon>Bacillati</taxon>
        <taxon>Actinomycetota</taxon>
        <taxon>Actinomycetes</taxon>
        <taxon>Mycobacteriales</taxon>
        <taxon>Mycobacteriaceae</taxon>
        <taxon>Mycolicibacterium</taxon>
    </lineage>
</organism>
<gene>
    <name evidence="1" type="ORF">CG716_16680</name>
</gene>
<proteinExistence type="predicted"/>
<dbReference type="InterPro" id="IPR012349">
    <property type="entry name" value="Split_barrel_FMN-bd"/>
</dbReference>
<dbReference type="AlphaFoldDB" id="A0A255DMM9"/>
<reference evidence="1 2" key="1">
    <citation type="submission" date="2017-07" db="EMBL/GenBank/DDBJ databases">
        <title>The new phylogeny of genus Mycobacterium.</title>
        <authorList>
            <person name="Tortoli E."/>
            <person name="Trovato A."/>
            <person name="Cirillo D.M."/>
        </authorList>
    </citation>
    <scope>NUCLEOTIDE SEQUENCE [LARGE SCALE GENOMIC DNA]</scope>
    <source>
        <strain evidence="1 2">ATCC 33027</strain>
    </source>
</reference>
<dbReference type="InterPro" id="IPR004378">
    <property type="entry name" value="F420H2_quin_Rdtase"/>
</dbReference>
<dbReference type="Gene3D" id="2.30.110.10">
    <property type="entry name" value="Electron Transport, Fmn-binding Protein, Chain A"/>
    <property type="match status" value="1"/>
</dbReference>
<sequence length="146" mass="16286">MSTANQALRKFRRERIVGRYVANPAVTLFRRIGVRTTFATELQTMGRKSGQWRSVPVSAGFDATGAWVISQHGHRSGWALNVADDPNVRIRQGHRWRSGTAHFVPDDDPLARVRTFATSALLSPLVIATFKALQSDPISVRIDFVD</sequence>
<accession>A0A255DMM9</accession>
<protein>
    <submittedName>
        <fullName evidence="1">Nitroreductase</fullName>
    </submittedName>
</protein>
<keyword evidence="2" id="KW-1185">Reference proteome</keyword>
<dbReference type="GO" id="GO:0016491">
    <property type="term" value="F:oxidoreductase activity"/>
    <property type="evidence" value="ECO:0007669"/>
    <property type="project" value="InterPro"/>
</dbReference>